<evidence type="ECO:0000313" key="2">
    <source>
        <dbReference type="EMBL" id="MCH7414955.1"/>
    </source>
</evidence>
<dbReference type="RefSeq" id="WP_241413781.1">
    <property type="nucleotide sequence ID" value="NZ_JAKZGO010000015.1"/>
</dbReference>
<feature type="transmembrane region" description="Helical" evidence="1">
    <location>
        <begin position="86"/>
        <end position="106"/>
    </location>
</feature>
<reference evidence="2" key="1">
    <citation type="submission" date="2022-03" db="EMBL/GenBank/DDBJ databases">
        <title>De novo assembled genomes of Belliella spp. (Cyclobacteriaceae) strains.</title>
        <authorList>
            <person name="Szabo A."/>
            <person name="Korponai K."/>
            <person name="Felfoldi T."/>
        </authorList>
    </citation>
    <scope>NUCLEOTIDE SEQUENCE</scope>
    <source>
        <strain evidence="2">DSM 111903</strain>
    </source>
</reference>
<dbReference type="Proteomes" id="UP001165430">
    <property type="component" value="Unassembled WGS sequence"/>
</dbReference>
<dbReference type="EMBL" id="JAKZGO010000015">
    <property type="protein sequence ID" value="MCH7414955.1"/>
    <property type="molecule type" value="Genomic_DNA"/>
</dbReference>
<protein>
    <submittedName>
        <fullName evidence="2">Uncharacterized protein</fullName>
    </submittedName>
</protein>
<keyword evidence="1" id="KW-1133">Transmembrane helix</keyword>
<name>A0ABS9VG78_9BACT</name>
<sequence length="121" mass="13245">MKKIIFASVFVFAICNFGFSQTSEKVNLDSLMNHVLTLEENLYQINLNLHQSQKRLKTGIFIATVGYSVTILGGQLLGTRPQLGKTLLYTGGAIGIGGTVTLVSGFNRISLGPPRKPIRYQ</sequence>
<keyword evidence="3" id="KW-1185">Reference proteome</keyword>
<organism evidence="2 3">
    <name type="scientific">Belliella alkalica</name>
    <dbReference type="NCBI Taxonomy" id="1730871"/>
    <lineage>
        <taxon>Bacteria</taxon>
        <taxon>Pseudomonadati</taxon>
        <taxon>Bacteroidota</taxon>
        <taxon>Cytophagia</taxon>
        <taxon>Cytophagales</taxon>
        <taxon>Cyclobacteriaceae</taxon>
        <taxon>Belliella</taxon>
    </lineage>
</organism>
<accession>A0ABS9VG78</accession>
<feature type="transmembrane region" description="Helical" evidence="1">
    <location>
        <begin position="59"/>
        <end position="79"/>
    </location>
</feature>
<keyword evidence="1" id="KW-0472">Membrane</keyword>
<evidence type="ECO:0000256" key="1">
    <source>
        <dbReference type="SAM" id="Phobius"/>
    </source>
</evidence>
<keyword evidence="1" id="KW-0812">Transmembrane</keyword>
<evidence type="ECO:0000313" key="3">
    <source>
        <dbReference type="Proteomes" id="UP001165430"/>
    </source>
</evidence>
<comment type="caution">
    <text evidence="2">The sequence shown here is derived from an EMBL/GenBank/DDBJ whole genome shotgun (WGS) entry which is preliminary data.</text>
</comment>
<gene>
    <name evidence="2" type="ORF">MM213_15750</name>
</gene>
<proteinExistence type="predicted"/>